<evidence type="ECO:0000313" key="2">
    <source>
        <dbReference type="Proteomes" id="UP000257109"/>
    </source>
</evidence>
<protein>
    <submittedName>
        <fullName evidence="1">Uncharacterized protein</fullName>
    </submittedName>
</protein>
<sequence>MEDKIIYIYGDNESVIVTSSLDKFVATLIGRSPYWQNFVGIGFVQQLHDLPLVVKLIGDRINGSFEAYEQRMNRHNEDFVENSFQSKLNLQFQNKEHEKNSRNKENSKSFFKNNQEKYPRYSIFKKTSHLQKDVGIAKNHNVIIARNLDMWRRTVSSSKSKHRANFVEEHDNE</sequence>
<accession>A0A371HZS2</accession>
<dbReference type="Proteomes" id="UP000257109">
    <property type="component" value="Unassembled WGS sequence"/>
</dbReference>
<dbReference type="EMBL" id="QJKJ01001301">
    <property type="protein sequence ID" value="RDY08307.1"/>
    <property type="molecule type" value="Genomic_DNA"/>
</dbReference>
<proteinExistence type="predicted"/>
<feature type="non-terminal residue" evidence="1">
    <location>
        <position position="1"/>
    </location>
</feature>
<organism evidence="1 2">
    <name type="scientific">Mucuna pruriens</name>
    <name type="common">Velvet bean</name>
    <name type="synonym">Dolichos pruriens</name>
    <dbReference type="NCBI Taxonomy" id="157652"/>
    <lineage>
        <taxon>Eukaryota</taxon>
        <taxon>Viridiplantae</taxon>
        <taxon>Streptophyta</taxon>
        <taxon>Embryophyta</taxon>
        <taxon>Tracheophyta</taxon>
        <taxon>Spermatophyta</taxon>
        <taxon>Magnoliopsida</taxon>
        <taxon>eudicotyledons</taxon>
        <taxon>Gunneridae</taxon>
        <taxon>Pentapetalae</taxon>
        <taxon>rosids</taxon>
        <taxon>fabids</taxon>
        <taxon>Fabales</taxon>
        <taxon>Fabaceae</taxon>
        <taxon>Papilionoideae</taxon>
        <taxon>50 kb inversion clade</taxon>
        <taxon>NPAAA clade</taxon>
        <taxon>indigoferoid/millettioid clade</taxon>
        <taxon>Phaseoleae</taxon>
        <taxon>Mucuna</taxon>
    </lineage>
</organism>
<reference evidence="1" key="1">
    <citation type="submission" date="2018-05" db="EMBL/GenBank/DDBJ databases">
        <title>Draft genome of Mucuna pruriens seed.</title>
        <authorList>
            <person name="Nnadi N.E."/>
            <person name="Vos R."/>
            <person name="Hasami M.H."/>
            <person name="Devisetty U.K."/>
            <person name="Aguiy J.C."/>
        </authorList>
    </citation>
    <scope>NUCLEOTIDE SEQUENCE [LARGE SCALE GENOMIC DNA]</scope>
    <source>
        <strain evidence="1">JCA_2017</strain>
    </source>
</reference>
<comment type="caution">
    <text evidence="1">The sequence shown here is derived from an EMBL/GenBank/DDBJ whole genome shotgun (WGS) entry which is preliminary data.</text>
</comment>
<gene>
    <name evidence="1" type="ORF">CR513_07478</name>
</gene>
<evidence type="ECO:0000313" key="1">
    <source>
        <dbReference type="EMBL" id="RDY08307.1"/>
    </source>
</evidence>
<dbReference type="AlphaFoldDB" id="A0A371HZS2"/>
<name>A0A371HZS2_MUCPR</name>
<keyword evidence="2" id="KW-1185">Reference proteome</keyword>